<evidence type="ECO:0000313" key="5">
    <source>
        <dbReference type="Proteomes" id="UP000052258"/>
    </source>
</evidence>
<comment type="caution">
    <text evidence="4">The sequence shown here is derived from an EMBL/GenBank/DDBJ whole genome shotgun (WGS) entry which is preliminary data.</text>
</comment>
<dbReference type="InterPro" id="IPR012675">
    <property type="entry name" value="Beta-grasp_dom_sf"/>
</dbReference>
<dbReference type="PANTHER" id="PTHR33359">
    <property type="entry name" value="MOLYBDOPTERIN SYNTHASE SULFUR CARRIER SUBUNIT"/>
    <property type="match status" value="1"/>
</dbReference>
<dbReference type="InterPro" id="IPR016155">
    <property type="entry name" value="Mopterin_synth/thiamin_S_b"/>
</dbReference>
<dbReference type="OrthoDB" id="598356at2"/>
<sequence length="80" mass="8924">MTTIKFFAYLTEKVSPEGKVNASHCQTVGDLRNRISSEFPEIASELYRCMIAINMEFKQDTDELPETIDEIAVIPPVSGG</sequence>
<dbReference type="Pfam" id="PF02597">
    <property type="entry name" value="ThiS"/>
    <property type="match status" value="1"/>
</dbReference>
<dbReference type="RefSeq" id="WP_007472801.1">
    <property type="nucleotide sequence ID" value="NZ_KQ130610.1"/>
</dbReference>
<dbReference type="CDD" id="cd00754">
    <property type="entry name" value="Ubl_MoaD"/>
    <property type="match status" value="1"/>
</dbReference>
<dbReference type="AlphaFoldDB" id="A0A0J8GEN4"/>
<gene>
    <name evidence="4" type="ORF">X560_0214</name>
</gene>
<dbReference type="GO" id="GO:0006777">
    <property type="term" value="P:Mo-molybdopterin cofactor biosynthetic process"/>
    <property type="evidence" value="ECO:0007669"/>
    <property type="project" value="InterPro"/>
</dbReference>
<dbReference type="InterPro" id="IPR044672">
    <property type="entry name" value="MOCS2A"/>
</dbReference>
<protein>
    <recommendedName>
        <fullName evidence="3">Molybdopterin synthase sulfur carrier subunit</fullName>
    </recommendedName>
</protein>
<dbReference type="Gene3D" id="3.10.20.30">
    <property type="match status" value="1"/>
</dbReference>
<dbReference type="GO" id="GO:1990133">
    <property type="term" value="C:molybdopterin adenylyltransferase complex"/>
    <property type="evidence" value="ECO:0007669"/>
    <property type="project" value="TreeGrafter"/>
</dbReference>
<name>A0A0J8GEN4_9LIST</name>
<keyword evidence="5" id="KW-1185">Reference proteome</keyword>
<evidence type="ECO:0000256" key="3">
    <source>
        <dbReference type="ARBA" id="ARBA00024247"/>
    </source>
</evidence>
<proteinExistence type="inferred from homology"/>
<evidence type="ECO:0000313" key="4">
    <source>
        <dbReference type="EMBL" id="KMT61147.1"/>
    </source>
</evidence>
<keyword evidence="1" id="KW-0547">Nucleotide-binding</keyword>
<dbReference type="GO" id="GO:0000166">
    <property type="term" value="F:nucleotide binding"/>
    <property type="evidence" value="ECO:0007669"/>
    <property type="project" value="UniProtKB-KW"/>
</dbReference>
<dbReference type="InterPro" id="IPR003749">
    <property type="entry name" value="ThiS/MoaD-like"/>
</dbReference>
<evidence type="ECO:0000256" key="1">
    <source>
        <dbReference type="ARBA" id="ARBA00022741"/>
    </source>
</evidence>
<comment type="similarity">
    <text evidence="2">Belongs to the MoaD family.</text>
</comment>
<dbReference type="PANTHER" id="PTHR33359:SF1">
    <property type="entry name" value="MOLYBDOPTERIN SYNTHASE SULFUR CARRIER SUBUNIT"/>
    <property type="match status" value="1"/>
</dbReference>
<dbReference type="Proteomes" id="UP000052258">
    <property type="component" value="Unassembled WGS sequence"/>
</dbReference>
<reference evidence="4 5" key="1">
    <citation type="journal article" date="2015" name="Genome Biol. Evol.">
        <title>Comparative Genomics of Listeria Sensu Lato: Genus-Wide Differences in Evolutionary Dynamics and the Progressive Gain of Complex, Potentially Pathogenicity-Related Traits through Lateral Gene Transfer.</title>
        <authorList>
            <person name="Chiara M."/>
            <person name="Caruso M."/>
            <person name="D'Erchia A.M."/>
            <person name="Manzari C."/>
            <person name="Fraccalvieri R."/>
            <person name="Goffredo E."/>
            <person name="Latorre L."/>
            <person name="Miccolupo A."/>
            <person name="Padalino I."/>
            <person name="Santagada G."/>
            <person name="Chiocco D."/>
            <person name="Pesole G."/>
            <person name="Horner D.S."/>
            <person name="Parisi A."/>
        </authorList>
    </citation>
    <scope>NUCLEOTIDE SEQUENCE [LARGE SCALE GENOMIC DNA]</scope>
    <source>
        <strain evidence="4 5">1991</strain>
    </source>
</reference>
<dbReference type="EMBL" id="AZHO01000004">
    <property type="protein sequence ID" value="KMT61147.1"/>
    <property type="molecule type" value="Genomic_DNA"/>
</dbReference>
<dbReference type="PATRIC" id="fig|1430899.3.peg.215"/>
<organism evidence="4 5">
    <name type="scientific">Listeria fleischmannii 1991</name>
    <dbReference type="NCBI Taxonomy" id="1430899"/>
    <lineage>
        <taxon>Bacteria</taxon>
        <taxon>Bacillati</taxon>
        <taxon>Bacillota</taxon>
        <taxon>Bacilli</taxon>
        <taxon>Bacillales</taxon>
        <taxon>Listeriaceae</taxon>
        <taxon>Listeria</taxon>
    </lineage>
</organism>
<dbReference type="SUPFAM" id="SSF54285">
    <property type="entry name" value="MoaD/ThiS"/>
    <property type="match status" value="1"/>
</dbReference>
<evidence type="ECO:0000256" key="2">
    <source>
        <dbReference type="ARBA" id="ARBA00024200"/>
    </source>
</evidence>
<accession>A0A0J8GEN4</accession>